<proteinExistence type="predicted"/>
<dbReference type="PANTHER" id="PTHR33116">
    <property type="entry name" value="REVERSE TRANSCRIPTASE ZINC-BINDING DOMAIN-CONTAINING PROTEIN-RELATED-RELATED"/>
    <property type="match status" value="1"/>
</dbReference>
<accession>A0A0V0GWL2</accession>
<name>A0A0V0GWL2_SOLCH</name>
<dbReference type="AlphaFoldDB" id="A0A0V0GWL2"/>
<organism evidence="1">
    <name type="scientific">Solanum chacoense</name>
    <name type="common">Chaco potato</name>
    <dbReference type="NCBI Taxonomy" id="4108"/>
    <lineage>
        <taxon>Eukaryota</taxon>
        <taxon>Viridiplantae</taxon>
        <taxon>Streptophyta</taxon>
        <taxon>Embryophyta</taxon>
        <taxon>Tracheophyta</taxon>
        <taxon>Spermatophyta</taxon>
        <taxon>Magnoliopsida</taxon>
        <taxon>eudicotyledons</taxon>
        <taxon>Gunneridae</taxon>
        <taxon>Pentapetalae</taxon>
        <taxon>asterids</taxon>
        <taxon>lamiids</taxon>
        <taxon>Solanales</taxon>
        <taxon>Solanaceae</taxon>
        <taxon>Solanoideae</taxon>
        <taxon>Solaneae</taxon>
        <taxon>Solanum</taxon>
    </lineage>
</organism>
<protein>
    <submittedName>
        <fullName evidence="1">Putative ovule protein</fullName>
    </submittedName>
</protein>
<dbReference type="PANTHER" id="PTHR33116:SF67">
    <property type="entry name" value="REVERSE TRANSCRIPTASE"/>
    <property type="match status" value="1"/>
</dbReference>
<dbReference type="EMBL" id="GEDG01029837">
    <property type="protein sequence ID" value="JAP12291.1"/>
    <property type="molecule type" value="Transcribed_RNA"/>
</dbReference>
<sequence>MYLGFSIVHARKSKTNFIELMKKVQKKLQVWKVKLLSFGGKHVLINNVLQSIPIYLSLVIFPPKCVIHDLHRIFARFLWNFKEERQNKHWVAWSDVCCRNNEGDWALDLY</sequence>
<reference evidence="1" key="1">
    <citation type="submission" date="2015-12" db="EMBL/GenBank/DDBJ databases">
        <title>Gene expression during late stages of embryo sac development: a critical building block for successful pollen-pistil interactions.</title>
        <authorList>
            <person name="Liu Y."/>
            <person name="Joly V."/>
            <person name="Sabar M."/>
            <person name="Matton D.P."/>
        </authorList>
    </citation>
    <scope>NUCLEOTIDE SEQUENCE</scope>
</reference>
<evidence type="ECO:0000313" key="1">
    <source>
        <dbReference type="EMBL" id="JAP12291.1"/>
    </source>
</evidence>
<feature type="non-terminal residue" evidence="1">
    <location>
        <position position="110"/>
    </location>
</feature>